<name>A0A7R9LL96_9ACAR</name>
<dbReference type="Proteomes" id="UP000759131">
    <property type="component" value="Unassembled WGS sequence"/>
</dbReference>
<dbReference type="PANTHER" id="PTHR43975">
    <property type="entry name" value="ZGC:101858"/>
    <property type="match status" value="1"/>
</dbReference>
<dbReference type="EMBL" id="OC882035">
    <property type="protein sequence ID" value="CAD7642559.1"/>
    <property type="molecule type" value="Genomic_DNA"/>
</dbReference>
<dbReference type="Pfam" id="PF00106">
    <property type="entry name" value="adh_short"/>
    <property type="match status" value="1"/>
</dbReference>
<keyword evidence="2" id="KW-1185">Reference proteome</keyword>
<accession>A0A7R9LL96</accession>
<proteinExistence type="predicted"/>
<reference evidence="1" key="1">
    <citation type="submission" date="2020-11" db="EMBL/GenBank/DDBJ databases">
        <authorList>
            <person name="Tran Van P."/>
        </authorList>
    </citation>
    <scope>NUCLEOTIDE SEQUENCE</scope>
</reference>
<dbReference type="PRINTS" id="PR00081">
    <property type="entry name" value="GDHRDH"/>
</dbReference>
<organism evidence="1">
    <name type="scientific">Medioppia subpectinata</name>
    <dbReference type="NCBI Taxonomy" id="1979941"/>
    <lineage>
        <taxon>Eukaryota</taxon>
        <taxon>Metazoa</taxon>
        <taxon>Ecdysozoa</taxon>
        <taxon>Arthropoda</taxon>
        <taxon>Chelicerata</taxon>
        <taxon>Arachnida</taxon>
        <taxon>Acari</taxon>
        <taxon>Acariformes</taxon>
        <taxon>Sarcoptiformes</taxon>
        <taxon>Oribatida</taxon>
        <taxon>Brachypylina</taxon>
        <taxon>Oppioidea</taxon>
        <taxon>Oppiidae</taxon>
        <taxon>Medioppia</taxon>
    </lineage>
</organism>
<protein>
    <submittedName>
        <fullName evidence="1">Uncharacterized protein</fullName>
    </submittedName>
</protein>
<dbReference type="EMBL" id="CAJPIZ010027460">
    <property type="protein sequence ID" value="CAG2119254.1"/>
    <property type="molecule type" value="Genomic_DNA"/>
</dbReference>
<dbReference type="InterPro" id="IPR002347">
    <property type="entry name" value="SDR_fam"/>
</dbReference>
<dbReference type="OrthoDB" id="6500827at2759"/>
<dbReference type="PRINTS" id="PR00080">
    <property type="entry name" value="SDRFAMILY"/>
</dbReference>
<dbReference type="InterPro" id="IPR036291">
    <property type="entry name" value="NAD(P)-bd_dom_sf"/>
</dbReference>
<dbReference type="Gene3D" id="3.40.50.720">
    <property type="entry name" value="NAD(P)-binding Rossmann-like Domain"/>
    <property type="match status" value="1"/>
</dbReference>
<gene>
    <name evidence="1" type="ORF">OSB1V03_LOCUS19203</name>
</gene>
<dbReference type="AlphaFoldDB" id="A0A7R9LL96"/>
<dbReference type="SUPFAM" id="SSF51735">
    <property type="entry name" value="NAD(P)-binding Rossmann-fold domains"/>
    <property type="match status" value="1"/>
</dbReference>
<evidence type="ECO:0000313" key="1">
    <source>
        <dbReference type="EMBL" id="CAD7642559.1"/>
    </source>
</evidence>
<evidence type="ECO:0000313" key="2">
    <source>
        <dbReference type="Proteomes" id="UP000759131"/>
    </source>
</evidence>
<sequence>MFGSSSGIGAAIAIHLSNLGAQVVITGRNADRLKAIAVQCDQKSTQGLKALQVIADLDDENDCKRLIDKTIESFTKIDVLVNNAAEFNRNSNIQNDDAIHMFDKTMRTNLRNTFVLTHFAVPHIIKTKGSIVNISSVSAIKPFANALAHCMAKCAIDMFTRSLAYELGPKGVRVNGIK</sequence>
<dbReference type="PANTHER" id="PTHR43975:SF2">
    <property type="entry name" value="EG:BACR7A4.14 PROTEIN-RELATED"/>
    <property type="match status" value="1"/>
</dbReference>